<dbReference type="EMBL" id="JAGDFM010001096">
    <property type="protein sequence ID" value="KAG7375530.1"/>
    <property type="molecule type" value="Genomic_DNA"/>
</dbReference>
<evidence type="ECO:0000313" key="1">
    <source>
        <dbReference type="EMBL" id="KAG7375530.1"/>
    </source>
</evidence>
<keyword evidence="2" id="KW-1185">Reference proteome</keyword>
<sequence length="304" mass="36195">MSKRELLEAYLGNFDDYLYTGWMYNRAFRDLANPNAWKCLWTKPIYPLAEFKIERLPDVLDECHCRTKIKWNCLIEHKASGKLEFVGSVCMEYFDINYKRCIQCKNRNRCPTRRCKKCRKRCLQHGVYHDDNAVHTKSPVRNHFMRRDEGIRGRNTILRRTDPALKELYAAPEPKEYYPPQVASNSFGARRTDPAPKAYHPPRVASKSFDERRLRFGRYEGRQPKQLLNADPAETNYYLWLFKCELLTEADRIDLGRCLYRCSCPPKGKYYHSSTSFMDIKRDDSGYYAWIKRTWTDPFIKYLP</sequence>
<dbReference type="Proteomes" id="UP000694044">
    <property type="component" value="Unassembled WGS sequence"/>
</dbReference>
<comment type="caution">
    <text evidence="1">The sequence shown here is derived from an EMBL/GenBank/DDBJ whole genome shotgun (WGS) entry which is preliminary data.</text>
</comment>
<reference evidence="1" key="1">
    <citation type="submission" date="2021-02" db="EMBL/GenBank/DDBJ databases">
        <authorList>
            <person name="Palmer J.M."/>
        </authorList>
    </citation>
    <scope>NUCLEOTIDE SEQUENCE</scope>
    <source>
        <strain evidence="1">SCRP734</strain>
    </source>
</reference>
<gene>
    <name evidence="1" type="ORF">PHYPSEUDO_000735</name>
</gene>
<accession>A0A8T1V5E8</accession>
<name>A0A8T1V5E8_9STRA</name>
<proteinExistence type="predicted"/>
<protein>
    <submittedName>
        <fullName evidence="1">Uncharacterized protein</fullName>
    </submittedName>
</protein>
<dbReference type="AlphaFoldDB" id="A0A8T1V5E8"/>
<dbReference type="OrthoDB" id="10606976at2759"/>
<organism evidence="1 2">
    <name type="scientific">Phytophthora pseudosyringae</name>
    <dbReference type="NCBI Taxonomy" id="221518"/>
    <lineage>
        <taxon>Eukaryota</taxon>
        <taxon>Sar</taxon>
        <taxon>Stramenopiles</taxon>
        <taxon>Oomycota</taxon>
        <taxon>Peronosporomycetes</taxon>
        <taxon>Peronosporales</taxon>
        <taxon>Peronosporaceae</taxon>
        <taxon>Phytophthora</taxon>
    </lineage>
</organism>
<evidence type="ECO:0000313" key="2">
    <source>
        <dbReference type="Proteomes" id="UP000694044"/>
    </source>
</evidence>